<protein>
    <submittedName>
        <fullName evidence="6">TetR/AcrR family transcriptional regulator</fullName>
    </submittedName>
</protein>
<dbReference type="SUPFAM" id="SSF48498">
    <property type="entry name" value="Tetracyclin repressor-like, C-terminal domain"/>
    <property type="match status" value="1"/>
</dbReference>
<dbReference type="OrthoDB" id="7056813at2"/>
<dbReference type="PRINTS" id="PR00455">
    <property type="entry name" value="HTHTETR"/>
</dbReference>
<dbReference type="AlphaFoldDB" id="A0A2U0SC55"/>
<dbReference type="SUPFAM" id="SSF46689">
    <property type="entry name" value="Homeodomain-like"/>
    <property type="match status" value="1"/>
</dbReference>
<dbReference type="GO" id="GO:0000976">
    <property type="term" value="F:transcription cis-regulatory region binding"/>
    <property type="evidence" value="ECO:0007669"/>
    <property type="project" value="TreeGrafter"/>
</dbReference>
<accession>A0A2U0SC55</accession>
<dbReference type="Gene3D" id="1.10.357.10">
    <property type="entry name" value="Tetracycline Repressor, domain 2"/>
    <property type="match status" value="1"/>
</dbReference>
<evidence type="ECO:0000256" key="4">
    <source>
        <dbReference type="PROSITE-ProRule" id="PRU00335"/>
    </source>
</evidence>
<evidence type="ECO:0000256" key="1">
    <source>
        <dbReference type="ARBA" id="ARBA00023015"/>
    </source>
</evidence>
<keyword evidence="7" id="KW-1185">Reference proteome</keyword>
<keyword evidence="2 4" id="KW-0238">DNA-binding</keyword>
<evidence type="ECO:0000313" key="7">
    <source>
        <dbReference type="Proteomes" id="UP000245890"/>
    </source>
</evidence>
<evidence type="ECO:0000313" key="6">
    <source>
        <dbReference type="EMBL" id="PVX28871.1"/>
    </source>
</evidence>
<dbReference type="RefSeq" id="WP_116468315.1">
    <property type="nucleotide sequence ID" value="NZ_QENQ01000001.1"/>
</dbReference>
<keyword evidence="3" id="KW-0804">Transcription</keyword>
<keyword evidence="1" id="KW-0805">Transcription regulation</keyword>
<dbReference type="InterPro" id="IPR036271">
    <property type="entry name" value="Tet_transcr_reg_TetR-rel_C_sf"/>
</dbReference>
<dbReference type="Pfam" id="PF13305">
    <property type="entry name" value="TetR_C_33"/>
    <property type="match status" value="1"/>
</dbReference>
<dbReference type="InterPro" id="IPR050109">
    <property type="entry name" value="HTH-type_TetR-like_transc_reg"/>
</dbReference>
<dbReference type="InterPro" id="IPR001647">
    <property type="entry name" value="HTH_TetR"/>
</dbReference>
<feature type="domain" description="HTH tetR-type" evidence="5">
    <location>
        <begin position="14"/>
        <end position="74"/>
    </location>
</feature>
<dbReference type="InterPro" id="IPR009057">
    <property type="entry name" value="Homeodomain-like_sf"/>
</dbReference>
<feature type="DNA-binding region" description="H-T-H motif" evidence="4">
    <location>
        <begin position="37"/>
        <end position="56"/>
    </location>
</feature>
<dbReference type="PANTHER" id="PTHR30055:SF220">
    <property type="entry name" value="TETR-FAMILY REGULATORY PROTEIN"/>
    <property type="match status" value="1"/>
</dbReference>
<comment type="caution">
    <text evidence="6">The sequence shown here is derived from an EMBL/GenBank/DDBJ whole genome shotgun (WGS) entry which is preliminary data.</text>
</comment>
<dbReference type="InterPro" id="IPR025996">
    <property type="entry name" value="MT1864/Rv1816-like_C"/>
</dbReference>
<dbReference type="PANTHER" id="PTHR30055">
    <property type="entry name" value="HTH-TYPE TRANSCRIPTIONAL REGULATOR RUTR"/>
    <property type="match status" value="1"/>
</dbReference>
<name>A0A2U0SC55_9SPHN</name>
<dbReference type="PROSITE" id="PS50977">
    <property type="entry name" value="HTH_TETR_2"/>
    <property type="match status" value="1"/>
</dbReference>
<dbReference type="EMBL" id="QENQ01000001">
    <property type="protein sequence ID" value="PVX28871.1"/>
    <property type="molecule type" value="Genomic_DNA"/>
</dbReference>
<dbReference type="Proteomes" id="UP000245890">
    <property type="component" value="Unassembled WGS sequence"/>
</dbReference>
<dbReference type="Pfam" id="PF00440">
    <property type="entry name" value="TetR_N"/>
    <property type="match status" value="1"/>
</dbReference>
<organism evidence="6 7">
    <name type="scientific">Sphingomonas pokkalii</name>
    <dbReference type="NCBI Taxonomy" id="2175090"/>
    <lineage>
        <taxon>Bacteria</taxon>
        <taxon>Pseudomonadati</taxon>
        <taxon>Pseudomonadota</taxon>
        <taxon>Alphaproteobacteria</taxon>
        <taxon>Sphingomonadales</taxon>
        <taxon>Sphingomonadaceae</taxon>
        <taxon>Sphingomonas</taxon>
    </lineage>
</organism>
<evidence type="ECO:0000256" key="2">
    <source>
        <dbReference type="ARBA" id="ARBA00023125"/>
    </source>
</evidence>
<dbReference type="GO" id="GO:0003700">
    <property type="term" value="F:DNA-binding transcription factor activity"/>
    <property type="evidence" value="ECO:0007669"/>
    <property type="project" value="TreeGrafter"/>
</dbReference>
<evidence type="ECO:0000259" key="5">
    <source>
        <dbReference type="PROSITE" id="PS50977"/>
    </source>
</evidence>
<sequence>MAAEPAERRPYHREDLRRDLLQAADAHVREHGHHGLSVRTLAHAVGVSPGAPYHHFKDRRELLLAVALDGYARLGEAAALAISAGASPAQNLLELCLSFIDFAQANPRLLELMYESELTSPAPDPALLHHQQAGRHALQVHLEAALPTLSEEERTLRLLSLWSTVYGFASLRNKHLIDPFEPTGSSADAVTRGTMALAVRAALSPAPLFEEHARE</sequence>
<evidence type="ECO:0000256" key="3">
    <source>
        <dbReference type="ARBA" id="ARBA00023163"/>
    </source>
</evidence>
<proteinExistence type="predicted"/>
<reference evidence="6 7" key="1">
    <citation type="submission" date="2018-05" db="EMBL/GenBank/DDBJ databases">
        <title>Description of Sphingomonas pokkalii sp nov, isolated from the rhizosphere of saline tolerant pokkali rice and its draft genome analysis.</title>
        <authorList>
            <person name="Menon R."/>
            <person name="Kumari S."/>
            <person name="Rameshkumar N."/>
        </authorList>
    </citation>
    <scope>NUCLEOTIDE SEQUENCE [LARGE SCALE GENOMIC DNA]</scope>
    <source>
        <strain evidence="6 7">L3B27</strain>
    </source>
</reference>
<gene>
    <name evidence="6" type="ORF">DD559_05605</name>
</gene>